<proteinExistence type="predicted"/>
<evidence type="ECO:0000313" key="3">
    <source>
        <dbReference type="Proteomes" id="UP000186817"/>
    </source>
</evidence>
<reference evidence="2 3" key="1">
    <citation type="submission" date="2016-02" db="EMBL/GenBank/DDBJ databases">
        <title>Genome analysis of coral dinoflagellate symbionts highlights evolutionary adaptations to a symbiotic lifestyle.</title>
        <authorList>
            <person name="Aranda M."/>
            <person name="Li Y."/>
            <person name="Liew Y.J."/>
            <person name="Baumgarten S."/>
            <person name="Simakov O."/>
            <person name="Wilson M."/>
            <person name="Piel J."/>
            <person name="Ashoor H."/>
            <person name="Bougouffa S."/>
            <person name="Bajic V.B."/>
            <person name="Ryu T."/>
            <person name="Ravasi T."/>
            <person name="Bayer T."/>
            <person name="Micklem G."/>
            <person name="Kim H."/>
            <person name="Bhak J."/>
            <person name="Lajeunesse T.C."/>
            <person name="Voolstra C.R."/>
        </authorList>
    </citation>
    <scope>NUCLEOTIDE SEQUENCE [LARGE SCALE GENOMIC DNA]</scope>
    <source>
        <strain evidence="2 3">CCMP2467</strain>
    </source>
</reference>
<dbReference type="Proteomes" id="UP000186817">
    <property type="component" value="Unassembled WGS sequence"/>
</dbReference>
<feature type="compositionally biased region" description="Low complexity" evidence="1">
    <location>
        <begin position="87"/>
        <end position="97"/>
    </location>
</feature>
<feature type="region of interest" description="Disordered" evidence="1">
    <location>
        <begin position="124"/>
        <end position="213"/>
    </location>
</feature>
<protein>
    <submittedName>
        <fullName evidence="2">Uncharacterized protein</fullName>
    </submittedName>
</protein>
<feature type="region of interest" description="Disordered" evidence="1">
    <location>
        <begin position="279"/>
        <end position="343"/>
    </location>
</feature>
<feature type="compositionally biased region" description="Polar residues" evidence="1">
    <location>
        <begin position="127"/>
        <end position="147"/>
    </location>
</feature>
<sequence>MSVKVEILQLDVEGVEVEGPSGRSLALAYLAGEISLETDGDEPHSRLKEALSKLEFASEPTHTGPIMTVAQTLDRQLQELRNILKRSPVPSVSGSAPSEEEEPATGSKDLNKLLTQVREEQAKILKSQGQGQPQASRRSSGDLSSQLAAAGPGPNLPIGPDLVTANLELPGRAFPKEPPPRKWNPGPSEAAAQTDLLEIRTPPVNPSAEGPIACWTRADDEAQTEAEDLKTLEDRLDVERRLRQDAEKQLAQERMKREATQQQVMCLEYELDGKETQLQEAERQLEQREEGRPTLGGGVGLAGRRPTLGGGVEEPGGAADPGAKKTPTAKNLAAGTELESGSLKDSRNGIQIHVVGQSTATYKVVVAAKSGFQQVFDAYARRLGYTQRQPLTFYFNDQPIHGSANILDIFGNQNIRRGFAIIEAVLPEEDKMLKACAAFRLLAATSDPAALPMEKTTFLRNGHTLLTSHLLHRRAIVDKWTRKHDTQTYACLKDPSMSKQYYGETANGSRCEVSTSEWGVKDLVGHPEEDFIELWCHPDGSWQVLLLALVEKRGANVSQASVRMAGLQEQSGAKYTVSLMCS</sequence>
<accession>A0A1Q9ENQ1</accession>
<feature type="region of interest" description="Disordered" evidence="1">
    <location>
        <begin position="85"/>
        <end position="109"/>
    </location>
</feature>
<dbReference type="OrthoDB" id="10673238at2759"/>
<dbReference type="AlphaFoldDB" id="A0A1Q9ENQ1"/>
<gene>
    <name evidence="2" type="ORF">AK812_SmicGene7361</name>
</gene>
<feature type="compositionally biased region" description="Basic and acidic residues" evidence="1">
    <location>
        <begin position="279"/>
        <end position="292"/>
    </location>
</feature>
<dbReference type="EMBL" id="LSRX01000104">
    <property type="protein sequence ID" value="OLQ09076.1"/>
    <property type="molecule type" value="Genomic_DNA"/>
</dbReference>
<comment type="caution">
    <text evidence="2">The sequence shown here is derived from an EMBL/GenBank/DDBJ whole genome shotgun (WGS) entry which is preliminary data.</text>
</comment>
<keyword evidence="3" id="KW-1185">Reference proteome</keyword>
<evidence type="ECO:0000313" key="2">
    <source>
        <dbReference type="EMBL" id="OLQ09076.1"/>
    </source>
</evidence>
<name>A0A1Q9ENQ1_SYMMI</name>
<organism evidence="2 3">
    <name type="scientific">Symbiodinium microadriaticum</name>
    <name type="common">Dinoflagellate</name>
    <name type="synonym">Zooxanthella microadriatica</name>
    <dbReference type="NCBI Taxonomy" id="2951"/>
    <lineage>
        <taxon>Eukaryota</taxon>
        <taxon>Sar</taxon>
        <taxon>Alveolata</taxon>
        <taxon>Dinophyceae</taxon>
        <taxon>Suessiales</taxon>
        <taxon>Symbiodiniaceae</taxon>
        <taxon>Symbiodinium</taxon>
    </lineage>
</organism>
<evidence type="ECO:0000256" key="1">
    <source>
        <dbReference type="SAM" id="MobiDB-lite"/>
    </source>
</evidence>